<dbReference type="Proteomes" id="UP001649381">
    <property type="component" value="Unassembled WGS sequence"/>
</dbReference>
<organism evidence="1 2">
    <name type="scientific">Pseudalkalibacillus berkeleyi</name>
    <dbReference type="NCBI Taxonomy" id="1069813"/>
    <lineage>
        <taxon>Bacteria</taxon>
        <taxon>Bacillati</taxon>
        <taxon>Bacillota</taxon>
        <taxon>Bacilli</taxon>
        <taxon>Bacillales</taxon>
        <taxon>Fictibacillaceae</taxon>
        <taxon>Pseudalkalibacillus</taxon>
    </lineage>
</organism>
<name>A0ABS9H5F9_9BACL</name>
<dbReference type="InterPro" id="IPR025930">
    <property type="entry name" value="NETI"/>
</dbReference>
<reference evidence="1 2" key="1">
    <citation type="submission" date="2022-01" db="EMBL/GenBank/DDBJ databases">
        <title>Alkalihalobacillus sp. EGI L200015, a novel bacterium isolated from a salt lake sediment.</title>
        <authorList>
            <person name="Gao L."/>
            <person name="Fang B.-Z."/>
            <person name="Li W.-J."/>
        </authorList>
    </citation>
    <scope>NUCLEOTIDE SEQUENCE [LARGE SCALE GENOMIC DNA]</scope>
    <source>
        <strain evidence="1 2">KCTC 12718</strain>
    </source>
</reference>
<proteinExistence type="predicted"/>
<dbReference type="Pfam" id="PF14044">
    <property type="entry name" value="NETI"/>
    <property type="match status" value="1"/>
</dbReference>
<dbReference type="RefSeq" id="WP_236337902.1">
    <property type="nucleotide sequence ID" value="NZ_JAKIJS010000002.1"/>
</dbReference>
<comment type="caution">
    <text evidence="1">The sequence shown here is derived from an EMBL/GenBank/DDBJ whole genome shotgun (WGS) entry which is preliminary data.</text>
</comment>
<evidence type="ECO:0000313" key="1">
    <source>
        <dbReference type="EMBL" id="MCF6139131.1"/>
    </source>
</evidence>
<gene>
    <name evidence="1" type="ORF">L2716_15450</name>
</gene>
<protein>
    <submittedName>
        <fullName evidence="1">NETI motif-containing protein</fullName>
    </submittedName>
</protein>
<sequence length="67" mass="8080">MDKGKPKKKKFEVLENESISDCLDRMQKEGYMPVRRMEEPVFQEKTKNNKKDVEYLRQKVVFEGKLQ</sequence>
<accession>A0ABS9H5F9</accession>
<dbReference type="EMBL" id="JAKIJS010000002">
    <property type="protein sequence ID" value="MCF6139131.1"/>
    <property type="molecule type" value="Genomic_DNA"/>
</dbReference>
<evidence type="ECO:0000313" key="2">
    <source>
        <dbReference type="Proteomes" id="UP001649381"/>
    </source>
</evidence>
<keyword evidence="2" id="KW-1185">Reference proteome</keyword>